<feature type="compositionally biased region" description="Polar residues" evidence="1">
    <location>
        <begin position="66"/>
        <end position="80"/>
    </location>
</feature>
<dbReference type="Proteomes" id="UP000326553">
    <property type="component" value="Chromosome"/>
</dbReference>
<dbReference type="RefSeq" id="WP_055531204.1">
    <property type="nucleotide sequence ID" value="NZ_CP023695.1"/>
</dbReference>
<dbReference type="OrthoDB" id="4221307at2"/>
<dbReference type="AlphaFoldDB" id="A0A5J6HD37"/>
<keyword evidence="4" id="KW-1185">Reference proteome</keyword>
<accession>A0A5J6HD37</accession>
<evidence type="ECO:0008006" key="5">
    <source>
        <dbReference type="Google" id="ProtNLM"/>
    </source>
</evidence>
<sequence>MRTRTTLPAALLAFTVLVLGCDDGGTKDDGTKEDAPKAAAPTSAAPLTARAAAAELADAIGVKTLGNPTNNTGSCSNQSAGAGRKTDVRDCSQLITTDTVSIYEFPTAEVADQWTKRRKFDRTWRQVDRFALSWSARDQALTSKERRSELETALRKLIKS</sequence>
<gene>
    <name evidence="3" type="ORF">CP975_00925</name>
</gene>
<organism evidence="3 4">
    <name type="scientific">Streptomyces alboniger</name>
    <dbReference type="NCBI Taxonomy" id="132473"/>
    <lineage>
        <taxon>Bacteria</taxon>
        <taxon>Bacillati</taxon>
        <taxon>Actinomycetota</taxon>
        <taxon>Actinomycetes</taxon>
        <taxon>Kitasatosporales</taxon>
        <taxon>Streptomycetaceae</taxon>
        <taxon>Streptomyces</taxon>
        <taxon>Streptomyces aurantiacus group</taxon>
    </lineage>
</organism>
<dbReference type="KEGG" id="salw:CP975_00925"/>
<proteinExistence type="predicted"/>
<name>A0A5J6HD37_STRAD</name>
<feature type="chain" id="PRO_5038460144" description="DUF3558 domain-containing protein" evidence="2">
    <location>
        <begin position="21"/>
        <end position="160"/>
    </location>
</feature>
<feature type="region of interest" description="Disordered" evidence="1">
    <location>
        <begin position="65"/>
        <end position="86"/>
    </location>
</feature>
<evidence type="ECO:0000313" key="4">
    <source>
        <dbReference type="Proteomes" id="UP000326553"/>
    </source>
</evidence>
<feature type="signal peptide" evidence="2">
    <location>
        <begin position="1"/>
        <end position="20"/>
    </location>
</feature>
<dbReference type="EMBL" id="CP023695">
    <property type="protein sequence ID" value="QEV16261.1"/>
    <property type="molecule type" value="Genomic_DNA"/>
</dbReference>
<evidence type="ECO:0000256" key="2">
    <source>
        <dbReference type="SAM" id="SignalP"/>
    </source>
</evidence>
<reference evidence="3 4" key="1">
    <citation type="submission" date="2017-09" db="EMBL/GenBank/DDBJ databases">
        <authorList>
            <person name="Lee N."/>
            <person name="Cho B.-K."/>
        </authorList>
    </citation>
    <scope>NUCLEOTIDE SEQUENCE [LARGE SCALE GENOMIC DNA]</scope>
    <source>
        <strain evidence="3 4">ATCC 12461</strain>
    </source>
</reference>
<protein>
    <recommendedName>
        <fullName evidence="5">DUF3558 domain-containing protein</fullName>
    </recommendedName>
</protein>
<evidence type="ECO:0000256" key="1">
    <source>
        <dbReference type="SAM" id="MobiDB-lite"/>
    </source>
</evidence>
<evidence type="ECO:0000313" key="3">
    <source>
        <dbReference type="EMBL" id="QEV16261.1"/>
    </source>
</evidence>
<dbReference type="PROSITE" id="PS51257">
    <property type="entry name" value="PROKAR_LIPOPROTEIN"/>
    <property type="match status" value="1"/>
</dbReference>
<keyword evidence="2" id="KW-0732">Signal</keyword>